<dbReference type="AlphaFoldDB" id="A0A1M6J901"/>
<gene>
    <name evidence="9" type="ORF">SAMN02744037_00027</name>
</gene>
<organism evidence="9 10">
    <name type="scientific">Tepidibacter formicigenes DSM 15518</name>
    <dbReference type="NCBI Taxonomy" id="1123349"/>
    <lineage>
        <taxon>Bacteria</taxon>
        <taxon>Bacillati</taxon>
        <taxon>Bacillota</taxon>
        <taxon>Clostridia</taxon>
        <taxon>Peptostreptococcales</taxon>
        <taxon>Peptostreptococcaceae</taxon>
        <taxon>Tepidibacter</taxon>
    </lineage>
</organism>
<comment type="similarity">
    <text evidence="2">Belongs to the FliH family.</text>
</comment>
<evidence type="ECO:0000256" key="3">
    <source>
        <dbReference type="ARBA" id="ARBA00022448"/>
    </source>
</evidence>
<dbReference type="Pfam" id="PF02108">
    <property type="entry name" value="FliH"/>
    <property type="match status" value="1"/>
</dbReference>
<dbReference type="STRING" id="1123349.SAMN02744037_00027"/>
<keyword evidence="5" id="KW-0653">Protein transport</keyword>
<dbReference type="InterPro" id="IPR018035">
    <property type="entry name" value="Flagellar_FliH/T3SS_HrpE"/>
</dbReference>
<protein>
    <submittedName>
        <fullName evidence="9">Flagellar assembly protein FliH</fullName>
    </submittedName>
</protein>
<dbReference type="GO" id="GO:0005829">
    <property type="term" value="C:cytosol"/>
    <property type="evidence" value="ECO:0007669"/>
    <property type="project" value="TreeGrafter"/>
</dbReference>
<feature type="domain" description="Flagellar assembly protein FliH/Type III secretion system HrpE" evidence="8">
    <location>
        <begin position="145"/>
        <end position="252"/>
    </location>
</feature>
<keyword evidence="4" id="KW-1005">Bacterial flagellum biogenesis</keyword>
<dbReference type="Proteomes" id="UP000242497">
    <property type="component" value="Unassembled WGS sequence"/>
</dbReference>
<feature type="coiled-coil region" evidence="7">
    <location>
        <begin position="42"/>
        <end position="102"/>
    </location>
</feature>
<dbReference type="SUPFAM" id="SSF160527">
    <property type="entry name" value="V-type ATPase subunit E-like"/>
    <property type="match status" value="1"/>
</dbReference>
<proteinExistence type="inferred from homology"/>
<dbReference type="GO" id="GO:0015031">
    <property type="term" value="P:protein transport"/>
    <property type="evidence" value="ECO:0007669"/>
    <property type="project" value="UniProtKB-KW"/>
</dbReference>
<evidence type="ECO:0000256" key="4">
    <source>
        <dbReference type="ARBA" id="ARBA00022795"/>
    </source>
</evidence>
<keyword evidence="9" id="KW-0969">Cilium</keyword>
<keyword evidence="7" id="KW-0175">Coiled coil</keyword>
<dbReference type="InterPro" id="IPR051472">
    <property type="entry name" value="T3SS_Stator/FliH"/>
</dbReference>
<dbReference type="GO" id="GO:0044781">
    <property type="term" value="P:bacterial-type flagellum organization"/>
    <property type="evidence" value="ECO:0007669"/>
    <property type="project" value="UniProtKB-KW"/>
</dbReference>
<reference evidence="10" key="1">
    <citation type="submission" date="2016-11" db="EMBL/GenBank/DDBJ databases">
        <authorList>
            <person name="Varghese N."/>
            <person name="Submissions S."/>
        </authorList>
    </citation>
    <scope>NUCLEOTIDE SEQUENCE [LARGE SCALE GENOMIC DNA]</scope>
    <source>
        <strain evidence="10">DSM 15518</strain>
    </source>
</reference>
<dbReference type="PANTHER" id="PTHR34982">
    <property type="entry name" value="YOP PROTEINS TRANSLOCATION PROTEIN L"/>
    <property type="match status" value="1"/>
</dbReference>
<dbReference type="EMBL" id="FRAE01000004">
    <property type="protein sequence ID" value="SHJ43167.1"/>
    <property type="molecule type" value="Genomic_DNA"/>
</dbReference>
<keyword evidence="9" id="KW-0282">Flagellum</keyword>
<keyword evidence="6" id="KW-1006">Bacterial flagellum protein export</keyword>
<dbReference type="RefSeq" id="WP_072886385.1">
    <property type="nucleotide sequence ID" value="NZ_FRAE01000004.1"/>
</dbReference>
<name>A0A1M6J901_9FIRM</name>
<evidence type="ECO:0000256" key="7">
    <source>
        <dbReference type="SAM" id="Coils"/>
    </source>
</evidence>
<dbReference type="PANTHER" id="PTHR34982:SF1">
    <property type="entry name" value="FLAGELLAR ASSEMBLY PROTEIN FLIH"/>
    <property type="match status" value="1"/>
</dbReference>
<keyword evidence="3" id="KW-0813">Transport</keyword>
<evidence type="ECO:0000313" key="9">
    <source>
        <dbReference type="EMBL" id="SHJ43167.1"/>
    </source>
</evidence>
<evidence type="ECO:0000256" key="5">
    <source>
        <dbReference type="ARBA" id="ARBA00022927"/>
    </source>
</evidence>
<keyword evidence="9" id="KW-0966">Cell projection</keyword>
<evidence type="ECO:0000313" key="10">
    <source>
        <dbReference type="Proteomes" id="UP000242497"/>
    </source>
</evidence>
<dbReference type="OrthoDB" id="1749206at2"/>
<evidence type="ECO:0000256" key="6">
    <source>
        <dbReference type="ARBA" id="ARBA00023225"/>
    </source>
</evidence>
<comment type="function">
    <text evidence="1">Needed for flagellar regrowth and assembly.</text>
</comment>
<evidence type="ECO:0000256" key="1">
    <source>
        <dbReference type="ARBA" id="ARBA00003041"/>
    </source>
</evidence>
<evidence type="ECO:0000256" key="2">
    <source>
        <dbReference type="ARBA" id="ARBA00006602"/>
    </source>
</evidence>
<evidence type="ECO:0000259" key="8">
    <source>
        <dbReference type="Pfam" id="PF02108"/>
    </source>
</evidence>
<accession>A0A1M6J901</accession>
<sequence length="268" mass="30965">MSRVIKSNQVKLVEQKVVKFDSTKGAQQSNSYNVDIEKNIDIDKITAQIEQLLIKKEEINNQIQREKEIAQREKEEIVNKAKSEYENIIKRAQEESQILFNDRREEGYKQGYEDGYKKSIEEYNSIIQEALSVKNSVLNWKKSEINRLEKDVINLVIQSIEKIIRIKLEEDDELILNVLKEGLDKFTFTEKLIIRVSSNDFDTVNFSKGKILAMAAHIDDMEIKVDNSLGKGEVIIDTNSGSINPSIKNQLEILKEEFLNLIQGDDEI</sequence>
<keyword evidence="10" id="KW-1185">Reference proteome</keyword>